<keyword evidence="2" id="KW-1185">Reference proteome</keyword>
<dbReference type="Proteomes" id="UP000183832">
    <property type="component" value="Unassembled WGS sequence"/>
</dbReference>
<name>A0A1J1IUA4_9DIPT</name>
<dbReference type="AlphaFoldDB" id="A0A1J1IUA4"/>
<accession>A0A1J1IUA4</accession>
<protein>
    <submittedName>
        <fullName evidence="1">CLUMA_CG015530, isoform A</fullName>
    </submittedName>
</protein>
<sequence>MATGNVKSDSNCFRLKANRSSEYYCAIFRGWSSVSNISLCCALLLVKQHVKTESYLGTLFTSIRSSSSPLLHDL</sequence>
<evidence type="ECO:0000313" key="1">
    <source>
        <dbReference type="EMBL" id="CRL02121.1"/>
    </source>
</evidence>
<gene>
    <name evidence="1" type="ORF">CLUMA_CG015530</name>
</gene>
<reference evidence="1 2" key="1">
    <citation type="submission" date="2015-04" db="EMBL/GenBank/DDBJ databases">
        <authorList>
            <person name="Syromyatnikov M.Y."/>
            <person name="Popov V.N."/>
        </authorList>
    </citation>
    <scope>NUCLEOTIDE SEQUENCE [LARGE SCALE GENOMIC DNA]</scope>
</reference>
<dbReference type="EMBL" id="CVRI01000057">
    <property type="protein sequence ID" value="CRL02121.1"/>
    <property type="molecule type" value="Genomic_DNA"/>
</dbReference>
<proteinExistence type="predicted"/>
<organism evidence="1 2">
    <name type="scientific">Clunio marinus</name>
    <dbReference type="NCBI Taxonomy" id="568069"/>
    <lineage>
        <taxon>Eukaryota</taxon>
        <taxon>Metazoa</taxon>
        <taxon>Ecdysozoa</taxon>
        <taxon>Arthropoda</taxon>
        <taxon>Hexapoda</taxon>
        <taxon>Insecta</taxon>
        <taxon>Pterygota</taxon>
        <taxon>Neoptera</taxon>
        <taxon>Endopterygota</taxon>
        <taxon>Diptera</taxon>
        <taxon>Nematocera</taxon>
        <taxon>Chironomoidea</taxon>
        <taxon>Chironomidae</taxon>
        <taxon>Clunio</taxon>
    </lineage>
</organism>
<evidence type="ECO:0000313" key="2">
    <source>
        <dbReference type="Proteomes" id="UP000183832"/>
    </source>
</evidence>